<organism evidence="1 2">
    <name type="scientific">Luteibacter pinisoli</name>
    <dbReference type="NCBI Taxonomy" id="2589080"/>
    <lineage>
        <taxon>Bacteria</taxon>
        <taxon>Pseudomonadati</taxon>
        <taxon>Pseudomonadota</taxon>
        <taxon>Gammaproteobacteria</taxon>
        <taxon>Lysobacterales</taxon>
        <taxon>Rhodanobacteraceae</taxon>
        <taxon>Luteibacter</taxon>
    </lineage>
</organism>
<reference evidence="1 2" key="1">
    <citation type="submission" date="2019-06" db="EMBL/GenBank/DDBJ databases">
        <title>A complete genome sequence for Luteibacter pinisoli MAH-14.</title>
        <authorList>
            <person name="Baltrus D.A."/>
        </authorList>
    </citation>
    <scope>NUCLEOTIDE SEQUENCE [LARGE SCALE GENOMIC DNA]</scope>
    <source>
        <strain evidence="1 2">MAH-14</strain>
    </source>
</reference>
<dbReference type="OrthoDB" id="9761274at2"/>
<sequence length="209" mass="23237">MTARMTRFILELSDPITGEISDAVPLDDAMTSVIEQALDMHPLNPGLRYPVAPGLLNEMLAAVGVTREASDRIASIRTARWFDALPYTLHTGRELAMMRSGVKPLAAFTDDMPDVVGNGIVPESIFEPYVATGQIVRRQVIRTVHGRPCRDVLYALSAESWRIEAYLLVLDLAGREGWSPILERMQGRLLGYTDEQNDAYQELSAARHI</sequence>
<dbReference type="Proteomes" id="UP000316093">
    <property type="component" value="Chromosome"/>
</dbReference>
<gene>
    <name evidence="1" type="ORF">FIV34_00430</name>
</gene>
<evidence type="ECO:0000313" key="2">
    <source>
        <dbReference type="Proteomes" id="UP000316093"/>
    </source>
</evidence>
<dbReference type="EMBL" id="CP041046">
    <property type="protein sequence ID" value="QDE37769.1"/>
    <property type="molecule type" value="Genomic_DNA"/>
</dbReference>
<proteinExistence type="predicted"/>
<accession>A0A4Y5YZH2</accession>
<keyword evidence="2" id="KW-1185">Reference proteome</keyword>
<protein>
    <submittedName>
        <fullName evidence="1">Uncharacterized protein</fullName>
    </submittedName>
</protein>
<dbReference type="RefSeq" id="WP_139978570.1">
    <property type="nucleotide sequence ID" value="NZ_CP041046.1"/>
</dbReference>
<dbReference type="AlphaFoldDB" id="A0A4Y5YZH2"/>
<name>A0A4Y5YZH2_9GAMM</name>
<evidence type="ECO:0000313" key="1">
    <source>
        <dbReference type="EMBL" id="QDE37769.1"/>
    </source>
</evidence>
<dbReference type="KEGG" id="lpy:FIV34_00430"/>